<evidence type="ECO:0000313" key="3">
    <source>
        <dbReference type="Proteomes" id="UP001596380"/>
    </source>
</evidence>
<gene>
    <name evidence="2" type="ORF">ACFQKB_26880</name>
</gene>
<dbReference type="InterPro" id="IPR027417">
    <property type="entry name" value="P-loop_NTPase"/>
</dbReference>
<dbReference type="SUPFAM" id="SSF52540">
    <property type="entry name" value="P-loop containing nucleoside triphosphate hydrolases"/>
    <property type="match status" value="1"/>
</dbReference>
<dbReference type="Proteomes" id="UP001596380">
    <property type="component" value="Unassembled WGS sequence"/>
</dbReference>
<reference evidence="3" key="1">
    <citation type="journal article" date="2019" name="Int. J. Syst. Evol. Microbiol.">
        <title>The Global Catalogue of Microorganisms (GCM) 10K type strain sequencing project: providing services to taxonomists for standard genome sequencing and annotation.</title>
        <authorList>
            <consortium name="The Broad Institute Genomics Platform"/>
            <consortium name="The Broad Institute Genome Sequencing Center for Infectious Disease"/>
            <person name="Wu L."/>
            <person name="Ma J."/>
        </authorList>
    </citation>
    <scope>NUCLEOTIDE SEQUENCE [LARGE SCALE GENOMIC DNA]</scope>
    <source>
        <strain evidence="3">JCM 3369</strain>
    </source>
</reference>
<feature type="region of interest" description="Disordered" evidence="1">
    <location>
        <begin position="560"/>
        <end position="587"/>
    </location>
</feature>
<feature type="region of interest" description="Disordered" evidence="1">
    <location>
        <begin position="1"/>
        <end position="25"/>
    </location>
</feature>
<protein>
    <recommendedName>
        <fullName evidence="4">FtsK domain-containing protein</fullName>
    </recommendedName>
</protein>
<accession>A0ABW2CNP3</accession>
<organism evidence="2 3">
    <name type="scientific">Actinomadura yumaensis</name>
    <dbReference type="NCBI Taxonomy" id="111807"/>
    <lineage>
        <taxon>Bacteria</taxon>
        <taxon>Bacillati</taxon>
        <taxon>Actinomycetota</taxon>
        <taxon>Actinomycetes</taxon>
        <taxon>Streptosporangiales</taxon>
        <taxon>Thermomonosporaceae</taxon>
        <taxon>Actinomadura</taxon>
    </lineage>
</organism>
<sequence>MLRGREQRSVWAPPEPAPEPARRDPLGRLVAGTARAAWRHRVRLAPGYAAAAVFVAGSAVHGQYPWPYPAATAAVAAGAVNAATRRARWRLSERRFATGVTAYAGTWITYASVAGPTDRVAVWALTAGTSTAWAVWLRHRRIRARIRLDADLGGWPERWENALTACGMPGHRVRAVVAKDPQATQVEIRGTVPAGQTVGDAAARLEVLETAMGFGPGTLQRIVQDGPQAGDYTAVYQAESPFPEPLRWSPELAPKRALEPWTVGTNDMGQPVRIRPFTDQGTRRMLIGGESGSGKSVTLLVIGVNGIHCVDVVLWGADLKADGATLRPLLPCLDWFATTPEEATLQVQALEALSLGRGPLMDRLDDKILPSPDTPGVLWLCDEIALLIGVETGNRDAINATMTTATEGRALAASMAGATQICGLDSLGGDRRIRAQFGTNLAHRTRDADDSQFLLGGARIDTSKLTDVGTFYLREGTADPAPARAFLVKPKAAHQFARQLAARRPLLDGFTQSLAGDAYLTRWERLAEDLRPLLGDNRSYAQWDMHRPSVQPVGAVPWRHQAAGAARKENPMGSNGGDHDQEDGLEDGAHTAGERLVAEFRRQIDAELGTDRPLPVETFTAGHALAALTGGEPGTVEAVTRMSEQDAAQTLDRGVRKMAAHGQVEQDTVRELLAAASGMPVSAFTGPGPADAEGTFELDDPRLEEFAVALEEARDARPPRPISPKELGDRCGRGRSWVAARLQGLAQRGAADRVGHGKWVAAAWTGRELREALLSADDAARGRGPGDGDSP</sequence>
<dbReference type="RefSeq" id="WP_378063644.1">
    <property type="nucleotide sequence ID" value="NZ_JBHSXS010000019.1"/>
</dbReference>
<evidence type="ECO:0000313" key="2">
    <source>
        <dbReference type="EMBL" id="MFC6883411.1"/>
    </source>
</evidence>
<dbReference type="Gene3D" id="3.40.50.300">
    <property type="entry name" value="P-loop containing nucleotide triphosphate hydrolases"/>
    <property type="match status" value="1"/>
</dbReference>
<comment type="caution">
    <text evidence="2">The sequence shown here is derived from an EMBL/GenBank/DDBJ whole genome shotgun (WGS) entry which is preliminary data.</text>
</comment>
<proteinExistence type="predicted"/>
<evidence type="ECO:0000256" key="1">
    <source>
        <dbReference type="SAM" id="MobiDB-lite"/>
    </source>
</evidence>
<evidence type="ECO:0008006" key="4">
    <source>
        <dbReference type="Google" id="ProtNLM"/>
    </source>
</evidence>
<keyword evidence="3" id="KW-1185">Reference proteome</keyword>
<dbReference type="EMBL" id="JBHSXS010000019">
    <property type="protein sequence ID" value="MFC6883411.1"/>
    <property type="molecule type" value="Genomic_DNA"/>
</dbReference>
<name>A0ABW2CNP3_9ACTN</name>